<gene>
    <name evidence="1" type="ORF">MAQA_00450</name>
</gene>
<name>W7BP61_9LIST</name>
<dbReference type="STRING" id="1265818.MAQA_00450"/>
<protein>
    <submittedName>
        <fullName evidence="1">Type II site-specific deoxyribonuclease</fullName>
    </submittedName>
</protein>
<dbReference type="GO" id="GO:0009036">
    <property type="term" value="F:type II site-specific deoxyribonuclease activity"/>
    <property type="evidence" value="ECO:0007669"/>
    <property type="project" value="InterPro"/>
</dbReference>
<dbReference type="SUPFAM" id="SSF52980">
    <property type="entry name" value="Restriction endonuclease-like"/>
    <property type="match status" value="1"/>
</dbReference>
<dbReference type="EMBL" id="AOCG01000001">
    <property type="protein sequence ID" value="EUJ21828.1"/>
    <property type="molecule type" value="Genomic_DNA"/>
</dbReference>
<keyword evidence="2" id="KW-1185">Reference proteome</keyword>
<dbReference type="OrthoDB" id="1550365at2"/>
<evidence type="ECO:0000313" key="1">
    <source>
        <dbReference type="EMBL" id="EUJ21828.1"/>
    </source>
</evidence>
<dbReference type="GO" id="GO:0003677">
    <property type="term" value="F:DNA binding"/>
    <property type="evidence" value="ECO:0007669"/>
    <property type="project" value="InterPro"/>
</dbReference>
<dbReference type="GO" id="GO:0009307">
    <property type="term" value="P:DNA restriction-modification system"/>
    <property type="evidence" value="ECO:0007669"/>
    <property type="project" value="InterPro"/>
</dbReference>
<reference evidence="1 2" key="1">
    <citation type="journal article" date="2014" name="Int. J. Syst. Evol. Microbiol.">
        <title>Listeria floridensis sp. nov., Listeria aquatica sp. nov., Listeria cornellensis sp. nov., Listeria riparia sp. nov. and Listeria grandensis sp. nov., from agricultural and natural environments.</title>
        <authorList>
            <person name="den Bakker H.C."/>
            <person name="Warchocki S."/>
            <person name="Wright E.M."/>
            <person name="Allred A.F."/>
            <person name="Ahlstrom C."/>
            <person name="Manuel C.S."/>
            <person name="Stasiewicz M.J."/>
            <person name="Burrell A."/>
            <person name="Roof S."/>
            <person name="Strawn L."/>
            <person name="Fortes E.D."/>
            <person name="Nightingale K.K."/>
            <person name="Kephart D."/>
            <person name="Wiedmann M."/>
        </authorList>
    </citation>
    <scope>NUCLEOTIDE SEQUENCE [LARGE SCALE GENOMIC DNA]</scope>
    <source>
        <strain evidence="1 2">FSL S10-1188</strain>
    </source>
</reference>
<accession>W7BP61</accession>
<dbReference type="Proteomes" id="UP000019246">
    <property type="component" value="Unassembled WGS sequence"/>
</dbReference>
<dbReference type="InterPro" id="IPR015291">
    <property type="entry name" value="Restrct_endonuc_II_MspI"/>
</dbReference>
<dbReference type="InterPro" id="IPR011335">
    <property type="entry name" value="Restrct_endonuc-II-like"/>
</dbReference>
<proteinExistence type="predicted"/>
<sequence length="103" mass="12085">MVELRPLQKNSPDLYIKFSENISKYNTALIEWAFFGIGGEGNKEQIANYMLTYKPQSDSFTIFNKSEFIKMQEKIESQFNTPFAWTYPSGKKKERIQLKAKMI</sequence>
<organism evidence="1 2">
    <name type="scientific">Listeria aquatica FSL S10-1188</name>
    <dbReference type="NCBI Taxonomy" id="1265818"/>
    <lineage>
        <taxon>Bacteria</taxon>
        <taxon>Bacillati</taxon>
        <taxon>Bacillota</taxon>
        <taxon>Bacilli</taxon>
        <taxon>Bacillales</taxon>
        <taxon>Listeriaceae</taxon>
        <taxon>Listeria</taxon>
    </lineage>
</organism>
<dbReference type="Pfam" id="PF09208">
    <property type="entry name" value="Endonuc-MspI"/>
    <property type="match status" value="1"/>
</dbReference>
<dbReference type="AlphaFoldDB" id="W7BP61"/>
<comment type="caution">
    <text evidence="1">The sequence shown here is derived from an EMBL/GenBank/DDBJ whole genome shotgun (WGS) entry which is preliminary data.</text>
</comment>
<evidence type="ECO:0000313" key="2">
    <source>
        <dbReference type="Proteomes" id="UP000019246"/>
    </source>
</evidence>